<evidence type="ECO:0000256" key="3">
    <source>
        <dbReference type="ARBA" id="ARBA00012054"/>
    </source>
</evidence>
<dbReference type="GO" id="GO:0005975">
    <property type="term" value="P:carbohydrate metabolic process"/>
    <property type="evidence" value="ECO:0007669"/>
    <property type="project" value="InterPro"/>
</dbReference>
<dbReference type="GO" id="GO:0005524">
    <property type="term" value="F:ATP binding"/>
    <property type="evidence" value="ECO:0007669"/>
    <property type="project" value="UniProtKB-KW"/>
</dbReference>
<dbReference type="Gene3D" id="3.40.50.300">
    <property type="entry name" value="P-loop containing nucleotide triphosphate hydrolases"/>
    <property type="match status" value="1"/>
</dbReference>
<evidence type="ECO:0000256" key="1">
    <source>
        <dbReference type="ARBA" id="ARBA00004761"/>
    </source>
</evidence>
<keyword evidence="7 9" id="KW-0067">ATP-binding</keyword>
<evidence type="ECO:0000256" key="2">
    <source>
        <dbReference type="ARBA" id="ARBA00008420"/>
    </source>
</evidence>
<name>A0AAE3N9P6_9BURK</name>
<dbReference type="AlphaFoldDB" id="A0AAE3N9P6"/>
<accession>A0AAE3N9P6</accession>
<comment type="caution">
    <text evidence="10">The sequence shown here is derived from an EMBL/GenBank/DDBJ whole genome shotgun (WGS) entry which is preliminary data.</text>
</comment>
<reference evidence="10" key="1">
    <citation type="submission" date="2023-01" db="EMBL/GenBank/DDBJ databases">
        <title>Xenophilus mangrovi sp. nov., isolated from soil of Mangrove nature reserve.</title>
        <authorList>
            <person name="Xu S."/>
            <person name="Liu Z."/>
            <person name="Xu Y."/>
        </authorList>
    </citation>
    <scope>NUCLEOTIDE SEQUENCE</scope>
    <source>
        <strain evidence="10">YW8</strain>
    </source>
</reference>
<comment type="similarity">
    <text evidence="2 9">Belongs to the gluconokinase GntK/GntV family.</text>
</comment>
<organism evidence="10 11">
    <name type="scientific">Xenophilus arseniciresistens</name>
    <dbReference type="NCBI Taxonomy" id="1283306"/>
    <lineage>
        <taxon>Bacteria</taxon>
        <taxon>Pseudomonadati</taxon>
        <taxon>Pseudomonadota</taxon>
        <taxon>Betaproteobacteria</taxon>
        <taxon>Burkholderiales</taxon>
        <taxon>Comamonadaceae</taxon>
        <taxon>Xenophilus</taxon>
    </lineage>
</organism>
<sequence>MQQEPMRMVVMGVSGCGKSSLGRALAQQRGVALIEGDDFHSEQSVAKMRAGTPLQDADRAQWLRVLGEQLAAHPQGVVLSCSALKKAYRAQLRAAAPGLRFVFLQITPEEALRRVSARASAHMFPASLVASQFEALESPEGEPGVFTVSATAPTEGALQAIEAWWARGAA</sequence>
<dbReference type="PANTHER" id="PTHR43442:SF3">
    <property type="entry name" value="GLUCONOKINASE-RELATED"/>
    <property type="match status" value="1"/>
</dbReference>
<dbReference type="InterPro" id="IPR006001">
    <property type="entry name" value="Therm_gnt_kin"/>
</dbReference>
<protein>
    <recommendedName>
        <fullName evidence="3 9">Gluconokinase</fullName>
        <ecNumber evidence="3 9">2.7.1.12</ecNumber>
    </recommendedName>
</protein>
<dbReference type="GO" id="GO:0005737">
    <property type="term" value="C:cytoplasm"/>
    <property type="evidence" value="ECO:0007669"/>
    <property type="project" value="TreeGrafter"/>
</dbReference>
<evidence type="ECO:0000256" key="6">
    <source>
        <dbReference type="ARBA" id="ARBA00022777"/>
    </source>
</evidence>
<dbReference type="InterPro" id="IPR027417">
    <property type="entry name" value="P-loop_NTPase"/>
</dbReference>
<dbReference type="GO" id="GO:0046316">
    <property type="term" value="F:gluconokinase activity"/>
    <property type="evidence" value="ECO:0007669"/>
    <property type="project" value="UniProtKB-EC"/>
</dbReference>
<keyword evidence="11" id="KW-1185">Reference proteome</keyword>
<dbReference type="Proteomes" id="UP001212602">
    <property type="component" value="Unassembled WGS sequence"/>
</dbReference>
<proteinExistence type="inferred from homology"/>
<keyword evidence="4 9" id="KW-0808">Transferase</keyword>
<dbReference type="EMBL" id="JAQIPB010000002">
    <property type="protein sequence ID" value="MDA7415769.1"/>
    <property type="molecule type" value="Genomic_DNA"/>
</dbReference>
<dbReference type="PANTHER" id="PTHR43442">
    <property type="entry name" value="GLUCONOKINASE-RELATED"/>
    <property type="match status" value="1"/>
</dbReference>
<dbReference type="Pfam" id="PF13671">
    <property type="entry name" value="AAA_33"/>
    <property type="match status" value="1"/>
</dbReference>
<comment type="pathway">
    <text evidence="1">Carbohydrate acid metabolism.</text>
</comment>
<dbReference type="RefSeq" id="WP_271427042.1">
    <property type="nucleotide sequence ID" value="NZ_JAQIPB010000002.1"/>
</dbReference>
<gene>
    <name evidence="10" type="ORF">PGB34_05275</name>
</gene>
<evidence type="ECO:0000313" key="11">
    <source>
        <dbReference type="Proteomes" id="UP001212602"/>
    </source>
</evidence>
<keyword evidence="6 9" id="KW-0418">Kinase</keyword>
<keyword evidence="5 9" id="KW-0547">Nucleotide-binding</keyword>
<evidence type="ECO:0000256" key="5">
    <source>
        <dbReference type="ARBA" id="ARBA00022741"/>
    </source>
</evidence>
<evidence type="ECO:0000256" key="9">
    <source>
        <dbReference type="RuleBase" id="RU363066"/>
    </source>
</evidence>
<dbReference type="CDD" id="cd02021">
    <property type="entry name" value="GntK"/>
    <property type="match status" value="1"/>
</dbReference>
<evidence type="ECO:0000256" key="8">
    <source>
        <dbReference type="ARBA" id="ARBA00048090"/>
    </source>
</evidence>
<dbReference type="EC" id="2.7.1.12" evidence="3 9"/>
<evidence type="ECO:0000313" key="10">
    <source>
        <dbReference type="EMBL" id="MDA7415769.1"/>
    </source>
</evidence>
<evidence type="ECO:0000256" key="4">
    <source>
        <dbReference type="ARBA" id="ARBA00022679"/>
    </source>
</evidence>
<dbReference type="NCBIfam" id="TIGR01313">
    <property type="entry name" value="therm_gnt_kin"/>
    <property type="match status" value="1"/>
</dbReference>
<evidence type="ECO:0000256" key="7">
    <source>
        <dbReference type="ARBA" id="ARBA00022840"/>
    </source>
</evidence>
<dbReference type="SUPFAM" id="SSF52540">
    <property type="entry name" value="P-loop containing nucleoside triphosphate hydrolases"/>
    <property type="match status" value="1"/>
</dbReference>
<comment type="catalytic activity">
    <reaction evidence="8 9">
        <text>D-gluconate + ATP = 6-phospho-D-gluconate + ADP + H(+)</text>
        <dbReference type="Rhea" id="RHEA:19433"/>
        <dbReference type="ChEBI" id="CHEBI:15378"/>
        <dbReference type="ChEBI" id="CHEBI:18391"/>
        <dbReference type="ChEBI" id="CHEBI:30616"/>
        <dbReference type="ChEBI" id="CHEBI:58759"/>
        <dbReference type="ChEBI" id="CHEBI:456216"/>
        <dbReference type="EC" id="2.7.1.12"/>
    </reaction>
</comment>